<dbReference type="PROSITE" id="PS50975">
    <property type="entry name" value="ATP_GRASP"/>
    <property type="match status" value="1"/>
</dbReference>
<dbReference type="InterPro" id="IPR011761">
    <property type="entry name" value="ATP-grasp"/>
</dbReference>
<accession>A0ABV6C291</accession>
<dbReference type="Gene3D" id="3.30.470.20">
    <property type="entry name" value="ATP-grasp fold, B domain"/>
    <property type="match status" value="1"/>
</dbReference>
<evidence type="ECO:0000313" key="6">
    <source>
        <dbReference type="EMBL" id="MFC0081813.1"/>
    </source>
</evidence>
<gene>
    <name evidence="6" type="ORF">ACFFRE_06595</name>
</gene>
<comment type="caution">
    <text evidence="6">The sequence shown here is derived from an EMBL/GenBank/DDBJ whole genome shotgun (WGS) entry which is preliminary data.</text>
</comment>
<proteinExistence type="predicted"/>
<evidence type="ECO:0000256" key="4">
    <source>
        <dbReference type="PROSITE-ProRule" id="PRU00409"/>
    </source>
</evidence>
<keyword evidence="3 4" id="KW-0067">ATP-binding</keyword>
<keyword evidence="2 4" id="KW-0547">Nucleotide-binding</keyword>
<keyword evidence="1" id="KW-0436">Ligase</keyword>
<dbReference type="Pfam" id="PF21360">
    <property type="entry name" value="PylC-like_N"/>
    <property type="match status" value="1"/>
</dbReference>
<dbReference type="PANTHER" id="PTHR43585:SF2">
    <property type="entry name" value="ATP-GRASP ENZYME FSQD"/>
    <property type="match status" value="1"/>
</dbReference>
<dbReference type="RefSeq" id="WP_377789104.1">
    <property type="nucleotide sequence ID" value="NZ_JBHLYQ010000049.1"/>
</dbReference>
<keyword evidence="7" id="KW-1185">Reference proteome</keyword>
<evidence type="ECO:0000259" key="5">
    <source>
        <dbReference type="PROSITE" id="PS50975"/>
    </source>
</evidence>
<dbReference type="SUPFAM" id="SSF51735">
    <property type="entry name" value="NAD(P)-binding Rossmann-fold domains"/>
    <property type="match status" value="1"/>
</dbReference>
<evidence type="ECO:0000256" key="1">
    <source>
        <dbReference type="ARBA" id="ARBA00022598"/>
    </source>
</evidence>
<sequence>MTLADGQVEEAGPVLVTGAGGPAGVSVVQALRRGGERVLAVDCDPGAVGFHLADAWAVVPAADEPEFGDALAAVAQTHEVAALVPTVAEELAALVAAEPALRDLGVATWLPPLGAVETCLDKWRFAEVLAGAGVPAPATARRVGGGWQVAGQGEVNGPAEAVPGPWVVKPRAGRGSRDVLVARDEEQLRAALALVPDPIVQQRAPGREFTADLLVGPDGELCGWAARWRLETRGGISTRGETFEDAAVVEVARAALGAVDHRGPANLQGFADPATGQVLVTEINPRFSGGLPLSLAAGCDLVGEYLRAVRGQPIRPERLRARPGVRMTRYFAEVFEGLAGPLASARGAATRPVEAPS</sequence>
<organism evidence="6 7">
    <name type="scientific">Aciditerrimonas ferrireducens</name>
    <dbReference type="NCBI Taxonomy" id="667306"/>
    <lineage>
        <taxon>Bacteria</taxon>
        <taxon>Bacillati</taxon>
        <taxon>Actinomycetota</taxon>
        <taxon>Acidimicrobiia</taxon>
        <taxon>Acidimicrobiales</taxon>
        <taxon>Acidimicrobiaceae</taxon>
        <taxon>Aciditerrimonas</taxon>
    </lineage>
</organism>
<dbReference type="SUPFAM" id="SSF56059">
    <property type="entry name" value="Glutathione synthetase ATP-binding domain-like"/>
    <property type="match status" value="1"/>
</dbReference>
<evidence type="ECO:0000256" key="2">
    <source>
        <dbReference type="ARBA" id="ARBA00022741"/>
    </source>
</evidence>
<protein>
    <submittedName>
        <fullName evidence="6">ATP-grasp domain-containing protein</fullName>
    </submittedName>
</protein>
<feature type="domain" description="ATP-grasp" evidence="5">
    <location>
        <begin position="126"/>
        <end position="310"/>
    </location>
</feature>
<dbReference type="InterPro" id="IPR048764">
    <property type="entry name" value="PylC_N"/>
</dbReference>
<dbReference type="Pfam" id="PF15632">
    <property type="entry name" value="ATPgrasp_Ter"/>
    <property type="match status" value="1"/>
</dbReference>
<name>A0ABV6C291_9ACTN</name>
<evidence type="ECO:0000313" key="7">
    <source>
        <dbReference type="Proteomes" id="UP001589788"/>
    </source>
</evidence>
<dbReference type="EMBL" id="JBHLYQ010000049">
    <property type="protein sequence ID" value="MFC0081813.1"/>
    <property type="molecule type" value="Genomic_DNA"/>
</dbReference>
<dbReference type="InterPro" id="IPR013815">
    <property type="entry name" value="ATP_grasp_subdomain_1"/>
</dbReference>
<dbReference type="PANTHER" id="PTHR43585">
    <property type="entry name" value="FUMIPYRROLE BIOSYNTHESIS PROTEIN C"/>
    <property type="match status" value="1"/>
</dbReference>
<dbReference type="Gene3D" id="3.30.1490.20">
    <property type="entry name" value="ATP-grasp fold, A domain"/>
    <property type="match status" value="1"/>
</dbReference>
<dbReference type="Proteomes" id="UP001589788">
    <property type="component" value="Unassembled WGS sequence"/>
</dbReference>
<evidence type="ECO:0000256" key="3">
    <source>
        <dbReference type="ARBA" id="ARBA00022840"/>
    </source>
</evidence>
<dbReference type="InterPro" id="IPR036291">
    <property type="entry name" value="NAD(P)-bd_dom_sf"/>
</dbReference>
<dbReference type="InterPro" id="IPR052032">
    <property type="entry name" value="ATP-dep_AA_Ligase"/>
</dbReference>
<reference evidence="6 7" key="1">
    <citation type="submission" date="2024-09" db="EMBL/GenBank/DDBJ databases">
        <authorList>
            <person name="Sun Q."/>
            <person name="Mori K."/>
        </authorList>
    </citation>
    <scope>NUCLEOTIDE SEQUENCE [LARGE SCALE GENOMIC DNA]</scope>
    <source>
        <strain evidence="6 7">JCM 15389</strain>
    </source>
</reference>
<dbReference type="Gene3D" id="3.40.50.20">
    <property type="match status" value="1"/>
</dbReference>